<proteinExistence type="predicted"/>
<dbReference type="Proteomes" id="UP000324101">
    <property type="component" value="Chromosome"/>
</dbReference>
<evidence type="ECO:0000313" key="3">
    <source>
        <dbReference type="EMBL" id="QES58543.1"/>
    </source>
</evidence>
<dbReference type="SUPFAM" id="SSF47413">
    <property type="entry name" value="lambda repressor-like DNA-binding domains"/>
    <property type="match status" value="1"/>
</dbReference>
<dbReference type="PANTHER" id="PTHR46844:SF1">
    <property type="entry name" value="SLR5058 PROTEIN"/>
    <property type="match status" value="1"/>
</dbReference>
<feature type="compositionally biased region" description="Basic and acidic residues" evidence="1">
    <location>
        <begin position="1"/>
        <end position="21"/>
    </location>
</feature>
<gene>
    <name evidence="3" type="ORF">DEJ51_34120</name>
</gene>
<protein>
    <recommendedName>
        <fullName evidence="2">HTH cro/C1-type domain-containing protein</fullName>
    </recommendedName>
</protein>
<dbReference type="InterPro" id="IPR010982">
    <property type="entry name" value="Lambda_DNA-bd_dom_sf"/>
</dbReference>
<feature type="domain" description="HTH cro/C1-type" evidence="2">
    <location>
        <begin position="55"/>
        <end position="92"/>
    </location>
</feature>
<dbReference type="AlphaFoldDB" id="A0A5P2DUH4"/>
<feature type="region of interest" description="Disordered" evidence="1">
    <location>
        <begin position="1"/>
        <end position="29"/>
    </location>
</feature>
<dbReference type="EMBL" id="CP029189">
    <property type="protein sequence ID" value="QES58543.1"/>
    <property type="molecule type" value="Genomic_DNA"/>
</dbReference>
<accession>A0A5P2DUH4</accession>
<feature type="region of interest" description="Disordered" evidence="1">
    <location>
        <begin position="99"/>
        <end position="139"/>
    </location>
</feature>
<dbReference type="SMART" id="SM00530">
    <property type="entry name" value="HTH_XRE"/>
    <property type="match status" value="1"/>
</dbReference>
<organism evidence="3 4">
    <name type="scientific">Streptomyces venezuelae</name>
    <dbReference type="NCBI Taxonomy" id="54571"/>
    <lineage>
        <taxon>Bacteria</taxon>
        <taxon>Bacillati</taxon>
        <taxon>Actinomycetota</taxon>
        <taxon>Actinomycetes</taxon>
        <taxon>Kitasatosporales</taxon>
        <taxon>Streptomycetaceae</taxon>
        <taxon>Streptomyces</taxon>
    </lineage>
</organism>
<dbReference type="InterPro" id="IPR001387">
    <property type="entry name" value="Cro/C1-type_HTH"/>
</dbReference>
<evidence type="ECO:0000259" key="2">
    <source>
        <dbReference type="PROSITE" id="PS50943"/>
    </source>
</evidence>
<sequence length="933" mass="101403">MNASVREGRDGAVREGGRQVEEDQGPPDPLAELKARLEHLRVKSRLTRTTQLPIRAGLGRTTVSQALNGRTVPTAETVMALATALGTDAEPLLKLQKQAMRRASQAGAADGTKGRPPGADAPDAAGARFESHHPHVAEQPHGQLDAYLRTVEPTLDAQPYAGVVDDGLPALSAVYLRRQIRCLDEEAHPADADRPPAVSSATIVPADDILVGTRTCVVMAGPGAGKSSLLRTWLAEGIGRCLRGEGPALPVPVLVPAQALITRGKALHGGSLPDALTRAVAREYERELPGLFATPPRDGVPWLVLVDGLDEIPRAETRQSLLRHLAVHAHGPGADLYRFVVATRPLPRGELDRLGAHVPRFDLLPFQREELAKVAHSWFTALPEIVPDPAELTKRFITELAAREQLTELARTPLIAGLLCQLYAHRREMPRARGGIYDEYAALLILQQQRRAQDASGVPDVGEVALDIAGHLAARRLAPRDEQDADAPLTDLLRSWPGAWPEGMTPKETVLRSGMLTQRAGELEFLHQTFLEYCAARHATRTPQMRAESTTRLFEDRWARHRPWKPVPAVTVFGWGQRFWTPPGEKEASYTGFLLDRLLTEPGSASQVEKKLLRLTGRRDLLGCRFLAEQSRLGTGLPESVTRAAARSLTLLARITDDDRRRAELRANPDRMHPETDPGLAEVYLSKALRNQRVIAAEALGWLDGEYAADILAELAEVPCLATGIWRVQAAVRLAGADDPRGLPLLHRLATDVRVHDEARVDAAGFMVEHGDEHGVELLHDLARDGKLRPQDRALAVSVLAGIGHERSADTLGSLAQNADTPPDVRIRSAMLLAVIGDGRGPDLLARLAADAGLPIRTRLGSAGSLAHFEPARGVDTLVSLAHDRTLRSAWRLAAVQELAGHDPERAAAVVADLGDDPTVSRRHRRRAARLLP</sequence>
<name>A0A5P2DUH4_STRVZ</name>
<feature type="compositionally biased region" description="Basic and acidic residues" evidence="1">
    <location>
        <begin position="129"/>
        <end position="138"/>
    </location>
</feature>
<dbReference type="SMART" id="SM00567">
    <property type="entry name" value="EZ_HEAT"/>
    <property type="match status" value="3"/>
</dbReference>
<reference evidence="3 4" key="1">
    <citation type="submission" date="2018-05" db="EMBL/GenBank/DDBJ databases">
        <title>Streptomyces venezuelae.</title>
        <authorList>
            <person name="Kim W."/>
            <person name="Lee N."/>
            <person name="Cho B.-K."/>
        </authorList>
    </citation>
    <scope>NUCLEOTIDE SEQUENCE [LARGE SCALE GENOMIC DNA]</scope>
    <source>
        <strain evidence="3 4">ATCC 21018</strain>
    </source>
</reference>
<dbReference type="OrthoDB" id="135105at2"/>
<dbReference type="Pfam" id="PF01381">
    <property type="entry name" value="HTH_3"/>
    <property type="match status" value="1"/>
</dbReference>
<dbReference type="Gene3D" id="1.10.260.40">
    <property type="entry name" value="lambda repressor-like DNA-binding domains"/>
    <property type="match status" value="1"/>
</dbReference>
<feature type="compositionally biased region" description="Low complexity" evidence="1">
    <location>
        <begin position="114"/>
        <end position="128"/>
    </location>
</feature>
<evidence type="ECO:0000256" key="1">
    <source>
        <dbReference type="SAM" id="MobiDB-lite"/>
    </source>
</evidence>
<evidence type="ECO:0000313" key="4">
    <source>
        <dbReference type="Proteomes" id="UP000324101"/>
    </source>
</evidence>
<dbReference type="PROSITE" id="PS50943">
    <property type="entry name" value="HTH_CROC1"/>
    <property type="match status" value="1"/>
</dbReference>
<dbReference type="GO" id="GO:0003677">
    <property type="term" value="F:DNA binding"/>
    <property type="evidence" value="ECO:0007669"/>
    <property type="project" value="InterPro"/>
</dbReference>
<dbReference type="InterPro" id="IPR016024">
    <property type="entry name" value="ARM-type_fold"/>
</dbReference>
<dbReference type="PANTHER" id="PTHR46844">
    <property type="entry name" value="SLR5058 PROTEIN"/>
    <property type="match status" value="1"/>
</dbReference>
<dbReference type="InterPro" id="IPR004155">
    <property type="entry name" value="PBS_lyase_HEAT"/>
</dbReference>
<dbReference type="SUPFAM" id="SSF48371">
    <property type="entry name" value="ARM repeat"/>
    <property type="match status" value="1"/>
</dbReference>
<dbReference type="CDD" id="cd00093">
    <property type="entry name" value="HTH_XRE"/>
    <property type="match status" value="1"/>
</dbReference>